<dbReference type="RefSeq" id="YP_007237023.1">
    <property type="nucleotide sequence ID" value="NC_019919.2"/>
</dbReference>
<dbReference type="KEGG" id="vg:14296727"/>
<evidence type="ECO:0000313" key="1">
    <source>
        <dbReference type="EMBL" id="CCI88472.1"/>
    </source>
</evidence>
<organism evidence="1 2">
    <name type="scientific">Yersinia phage phiR2-01</name>
    <dbReference type="NCBI Taxonomy" id="1206557"/>
    <lineage>
        <taxon>Viruses</taxon>
        <taxon>Duplodnaviria</taxon>
        <taxon>Heunggongvirae</taxon>
        <taxon>Uroviricota</taxon>
        <taxon>Caudoviricetes</taxon>
        <taxon>Demerecviridae</taxon>
        <taxon>Markadamsvirinae</taxon>
        <taxon>Epseptimavirus</taxon>
        <taxon>Epseptimavirus R201</taxon>
    </lineage>
</organism>
<dbReference type="OrthoDB" id="18194at10239"/>
<keyword evidence="2" id="KW-1185">Reference proteome</keyword>
<dbReference type="EMBL" id="HE956708">
    <property type="protein sequence ID" value="CCI88472.1"/>
    <property type="molecule type" value="Genomic_DNA"/>
</dbReference>
<proteinExistence type="predicted"/>
<dbReference type="Proteomes" id="UP000002908">
    <property type="component" value="Segment"/>
</dbReference>
<reference evidence="1" key="1">
    <citation type="submission" date="2016-03" db="EMBL/GenBank/DDBJ databases">
        <title>Genomic, physiological and proteomic characterization of the T5-like bacteriophage phiR2-01 infecting Yersinia enterocolitia.</title>
        <authorList>
            <person name="Pajunen M.I."/>
            <person name="Happonen L.J."/>
            <person name="Jun J.W."/>
            <person name="Malmstrom J."/>
            <person name="Nawaz A."/>
            <person name="Mattinen L."/>
            <person name="Skurnik M."/>
        </authorList>
    </citation>
    <scope>NUCLEOTIDE SEQUENCE</scope>
</reference>
<accession>I7LED4</accession>
<name>I7LED4_9CAUD</name>
<protein>
    <submittedName>
        <fullName evidence="1">Uncharacterized protein</fullName>
    </submittedName>
</protein>
<evidence type="ECO:0000313" key="2">
    <source>
        <dbReference type="Proteomes" id="UP000002908"/>
    </source>
</evidence>
<sequence>MNKFIIALMISAISFSSLATTKVSMKNGNVKVQQNGITTGYGKVRDVKERNGKVEIYTNKNYSAPAVTVSKRGEITTQRTNSSDSFTCRYDCGFEGEDE</sequence>
<dbReference type="GeneID" id="14296727"/>
<gene>
    <name evidence="1" type="primary">g044</name>
    <name evidence="1" type="ORF">BN79_044</name>
</gene>